<dbReference type="EMBL" id="JBIMZQ010000037">
    <property type="protein sequence ID" value="KAL3661124.1"/>
    <property type="molecule type" value="Genomic_DNA"/>
</dbReference>
<organism evidence="1 2">
    <name type="scientific">Phytophthora oleae</name>
    <dbReference type="NCBI Taxonomy" id="2107226"/>
    <lineage>
        <taxon>Eukaryota</taxon>
        <taxon>Sar</taxon>
        <taxon>Stramenopiles</taxon>
        <taxon>Oomycota</taxon>
        <taxon>Peronosporomycetes</taxon>
        <taxon>Peronosporales</taxon>
        <taxon>Peronosporaceae</taxon>
        <taxon>Phytophthora</taxon>
    </lineage>
</organism>
<accession>A0ABD3F4D6</accession>
<proteinExistence type="predicted"/>
<reference evidence="1 2" key="1">
    <citation type="submission" date="2024-09" db="EMBL/GenBank/DDBJ databases">
        <title>Genome sequencing and assembly of Phytophthora oleae, isolate VK10A, causative agent of rot of olive drupes.</title>
        <authorList>
            <person name="Conti Taguali S."/>
            <person name="Riolo M."/>
            <person name="La Spada F."/>
            <person name="Cacciola S.O."/>
            <person name="Dionisio G."/>
        </authorList>
    </citation>
    <scope>NUCLEOTIDE SEQUENCE [LARGE SCALE GENOMIC DNA]</scope>
    <source>
        <strain evidence="1 2">VK10A</strain>
    </source>
</reference>
<evidence type="ECO:0000313" key="2">
    <source>
        <dbReference type="Proteomes" id="UP001632037"/>
    </source>
</evidence>
<protein>
    <submittedName>
        <fullName evidence="1">Uncharacterized protein</fullName>
    </submittedName>
</protein>
<dbReference type="Proteomes" id="UP001632037">
    <property type="component" value="Unassembled WGS sequence"/>
</dbReference>
<keyword evidence="2" id="KW-1185">Reference proteome</keyword>
<sequence>MEDRTSKKQWRKNDMAKDDYVTPANTITDASALDYLKRTVRVALGGGALHLSFAVQFRLLLSTRVAKYTFKLDPVSVERIDVLESKLRDQQKELERLRAGRALPFGRFEASTKDANTGKLLWNAVEPDFFHVGDGEVMVLKPGVYSVGAVVNNTPRNYDYNAVLQLKEGDTMSVECGGNVGSICYRTIA</sequence>
<gene>
    <name evidence="1" type="ORF">V7S43_013733</name>
</gene>
<name>A0ABD3F4D6_9STRA</name>
<comment type="caution">
    <text evidence="1">The sequence shown here is derived from an EMBL/GenBank/DDBJ whole genome shotgun (WGS) entry which is preliminary data.</text>
</comment>
<evidence type="ECO:0000313" key="1">
    <source>
        <dbReference type="EMBL" id="KAL3661124.1"/>
    </source>
</evidence>
<dbReference type="AlphaFoldDB" id="A0ABD3F4D6"/>